<comment type="similarity">
    <text evidence="1">Belongs to the glycosyl hydrolase 63 family.</text>
</comment>
<keyword evidence="3" id="KW-0326">Glycosidase</keyword>
<feature type="domain" description="Mannosylglycerate hydrolase MGH1-like glycoside hydrolase" evidence="4">
    <location>
        <begin position="173"/>
        <end position="401"/>
    </location>
</feature>
<dbReference type="AlphaFoldDB" id="A0A844G5J8"/>
<sequence length="413" mass="46363">MPPFSGNRAVLLELALKQTRKMFNSPCGGLKRPYLDPGAQYARNLWDWDSYWASVALLGIAAEVKDDAFSAEVLKHAKGSLLTFFDYQAPDGSMPILLDGEGVDVFETRNPGQNIGKPIHAQFALLLEERGAFDDAEKAMLLRGLRRLAECRINRSRSCPTGLFVWNTDAAIGVDDDPTAWGRPPKSSAHIYLNCLVYADFRAAETLAGRIGDTESVRFFRQEADALGEAVRRCCYDRRDGLYYTVDVQCVTTHPKFSMFTLNASLDAFWQVLPLKIGAWSSFLPLWCGIARQEEAGRMVREHLMNPARFWTPWGIRSLAADEVMYRPDDSRGNPSNWLGPVWIISCYMVWLGLKRYGFEAEASQLAENVVGNLAEDCRRNNVLHEYYSGETGEGISGPGFLNWNLLALLMHP</sequence>
<dbReference type="InterPro" id="IPR012341">
    <property type="entry name" value="6hp_glycosidase-like_sf"/>
</dbReference>
<dbReference type="GO" id="GO:0004573">
    <property type="term" value="F:Glc3Man9GlcNAc2 oligosaccharide glucosidase activity"/>
    <property type="evidence" value="ECO:0007669"/>
    <property type="project" value="InterPro"/>
</dbReference>
<dbReference type="EMBL" id="VUNS01000016">
    <property type="protein sequence ID" value="MST98234.1"/>
    <property type="molecule type" value="Genomic_DNA"/>
</dbReference>
<dbReference type="InterPro" id="IPR004888">
    <property type="entry name" value="Glycoside_hydrolase_63"/>
</dbReference>
<protein>
    <recommendedName>
        <fullName evidence="4">Mannosylglycerate hydrolase MGH1-like glycoside hydrolase domain-containing protein</fullName>
    </recommendedName>
</protein>
<evidence type="ECO:0000313" key="5">
    <source>
        <dbReference type="EMBL" id="MST98234.1"/>
    </source>
</evidence>
<keyword evidence="2" id="KW-0378">Hydrolase</keyword>
<dbReference type="PANTHER" id="PTHR10412:SF11">
    <property type="entry name" value="MANNOSYL-OLIGOSACCHARIDE GLUCOSIDASE"/>
    <property type="match status" value="1"/>
</dbReference>
<dbReference type="PANTHER" id="PTHR10412">
    <property type="entry name" value="MANNOSYL-OLIGOSACCHARIDE GLUCOSIDASE"/>
    <property type="match status" value="1"/>
</dbReference>
<dbReference type="InterPro" id="IPR054491">
    <property type="entry name" value="MGH1-like_GH"/>
</dbReference>
<dbReference type="Proteomes" id="UP000435649">
    <property type="component" value="Unassembled WGS sequence"/>
</dbReference>
<dbReference type="GO" id="GO:0009311">
    <property type="term" value="P:oligosaccharide metabolic process"/>
    <property type="evidence" value="ECO:0007669"/>
    <property type="project" value="InterPro"/>
</dbReference>
<evidence type="ECO:0000313" key="6">
    <source>
        <dbReference type="Proteomes" id="UP000435649"/>
    </source>
</evidence>
<dbReference type="InterPro" id="IPR008928">
    <property type="entry name" value="6-hairpin_glycosidase_sf"/>
</dbReference>
<gene>
    <name evidence="5" type="ORF">FYJ85_14410</name>
</gene>
<comment type="caution">
    <text evidence="5">The sequence shown here is derived from an EMBL/GenBank/DDBJ whole genome shotgun (WGS) entry which is preliminary data.</text>
</comment>
<dbReference type="RefSeq" id="WP_106053694.1">
    <property type="nucleotide sequence ID" value="NZ_CALXOB010000050.1"/>
</dbReference>
<dbReference type="SUPFAM" id="SSF48208">
    <property type="entry name" value="Six-hairpin glycosidases"/>
    <property type="match status" value="1"/>
</dbReference>
<evidence type="ECO:0000256" key="2">
    <source>
        <dbReference type="ARBA" id="ARBA00022801"/>
    </source>
</evidence>
<evidence type="ECO:0000259" key="4">
    <source>
        <dbReference type="Pfam" id="PF22422"/>
    </source>
</evidence>
<dbReference type="GO" id="GO:0006487">
    <property type="term" value="P:protein N-linked glycosylation"/>
    <property type="evidence" value="ECO:0007669"/>
    <property type="project" value="TreeGrafter"/>
</dbReference>
<evidence type="ECO:0000256" key="1">
    <source>
        <dbReference type="ARBA" id="ARBA00010833"/>
    </source>
</evidence>
<evidence type="ECO:0000256" key="3">
    <source>
        <dbReference type="ARBA" id="ARBA00023295"/>
    </source>
</evidence>
<dbReference type="Gene3D" id="1.50.10.10">
    <property type="match status" value="1"/>
</dbReference>
<keyword evidence="6" id="KW-1185">Reference proteome</keyword>
<proteinExistence type="inferred from homology"/>
<dbReference type="Pfam" id="PF22422">
    <property type="entry name" value="MGH1-like_GH"/>
    <property type="match status" value="1"/>
</dbReference>
<reference evidence="5 6" key="1">
    <citation type="submission" date="2019-08" db="EMBL/GenBank/DDBJ databases">
        <title>In-depth cultivation of the pig gut microbiome towards novel bacterial diversity and tailored functional studies.</title>
        <authorList>
            <person name="Wylensek D."/>
            <person name="Hitch T.C.A."/>
            <person name="Clavel T."/>
        </authorList>
    </citation>
    <scope>NUCLEOTIDE SEQUENCE [LARGE SCALE GENOMIC DNA]</scope>
    <source>
        <strain evidence="5 6">BBE-744-WT-12</strain>
    </source>
</reference>
<name>A0A844G5J8_9BACT</name>
<accession>A0A844G5J8</accession>
<organism evidence="5 6">
    <name type="scientific">Victivallis lenta</name>
    <dbReference type="NCBI Taxonomy" id="2606640"/>
    <lineage>
        <taxon>Bacteria</taxon>
        <taxon>Pseudomonadati</taxon>
        <taxon>Lentisphaerota</taxon>
        <taxon>Lentisphaeria</taxon>
        <taxon>Victivallales</taxon>
        <taxon>Victivallaceae</taxon>
        <taxon>Victivallis</taxon>
    </lineage>
</organism>